<gene>
    <name evidence="4" type="ORF">H4Q32_030827</name>
</gene>
<dbReference type="Gene3D" id="3.10.10.10">
    <property type="entry name" value="HIV Type 1 Reverse Transcriptase, subunit A, domain 1"/>
    <property type="match status" value="1"/>
</dbReference>
<dbReference type="InterPro" id="IPR043502">
    <property type="entry name" value="DNA/RNA_pol_sf"/>
</dbReference>
<organism evidence="4 5">
    <name type="scientific">Labeo rohita</name>
    <name type="common">Indian major carp</name>
    <name type="synonym">Cyprinus rohita</name>
    <dbReference type="NCBI Taxonomy" id="84645"/>
    <lineage>
        <taxon>Eukaryota</taxon>
        <taxon>Metazoa</taxon>
        <taxon>Chordata</taxon>
        <taxon>Craniata</taxon>
        <taxon>Vertebrata</taxon>
        <taxon>Euteleostomi</taxon>
        <taxon>Actinopterygii</taxon>
        <taxon>Neopterygii</taxon>
        <taxon>Teleostei</taxon>
        <taxon>Ostariophysi</taxon>
        <taxon>Cypriniformes</taxon>
        <taxon>Cyprinidae</taxon>
        <taxon>Labeoninae</taxon>
        <taxon>Labeonini</taxon>
        <taxon>Labeo</taxon>
    </lineage>
</organism>
<feature type="domain" description="Reverse transcriptase" evidence="3">
    <location>
        <begin position="4"/>
        <end position="84"/>
    </location>
</feature>
<dbReference type="EMBL" id="JACTAM010000664">
    <property type="protein sequence ID" value="KAI2647007.1"/>
    <property type="molecule type" value="Genomic_DNA"/>
</dbReference>
<evidence type="ECO:0000256" key="2">
    <source>
        <dbReference type="ARBA" id="ARBA00012180"/>
    </source>
</evidence>
<dbReference type="PANTHER" id="PTHR24559:SF454">
    <property type="entry name" value="RIBONUCLEASE H"/>
    <property type="match status" value="1"/>
</dbReference>
<accession>A0ABQ8LAQ6</accession>
<evidence type="ECO:0000256" key="1">
    <source>
        <dbReference type="ARBA" id="ARBA00010879"/>
    </source>
</evidence>
<dbReference type="Pfam" id="PF00078">
    <property type="entry name" value="RVT_1"/>
    <property type="match status" value="1"/>
</dbReference>
<sequence>MEDCVDRVGLAKHVTKLDLLKGYWQVPLSQRASEISAFVSPNCFLQYKVLAFGMRNAPATFQRLMHQILSDVTNCEVYVDGIVFLPCRGLLLLVCLNQGCSTLFLEIYLPAEFSSNPDQTHLNQLIGT</sequence>
<dbReference type="InterPro" id="IPR053134">
    <property type="entry name" value="RNA-dir_DNA_polymerase"/>
</dbReference>
<dbReference type="Gene3D" id="3.30.70.270">
    <property type="match status" value="1"/>
</dbReference>
<dbReference type="Proteomes" id="UP000830375">
    <property type="component" value="Unassembled WGS sequence"/>
</dbReference>
<dbReference type="SUPFAM" id="SSF56672">
    <property type="entry name" value="DNA/RNA polymerases"/>
    <property type="match status" value="1"/>
</dbReference>
<evidence type="ECO:0000313" key="4">
    <source>
        <dbReference type="EMBL" id="KAI2647007.1"/>
    </source>
</evidence>
<evidence type="ECO:0000259" key="3">
    <source>
        <dbReference type="Pfam" id="PF00078"/>
    </source>
</evidence>
<keyword evidence="5" id="KW-1185">Reference proteome</keyword>
<proteinExistence type="inferred from homology"/>
<dbReference type="CDD" id="cd01647">
    <property type="entry name" value="RT_LTR"/>
    <property type="match status" value="1"/>
</dbReference>
<dbReference type="PANTHER" id="PTHR24559">
    <property type="entry name" value="TRANSPOSON TY3-I GAG-POL POLYPROTEIN"/>
    <property type="match status" value="1"/>
</dbReference>
<protein>
    <recommendedName>
        <fullName evidence="2">ribonuclease H</fullName>
        <ecNumber evidence="2">3.1.26.4</ecNumber>
    </recommendedName>
</protein>
<dbReference type="EC" id="3.1.26.4" evidence="2"/>
<evidence type="ECO:0000313" key="5">
    <source>
        <dbReference type="Proteomes" id="UP000830375"/>
    </source>
</evidence>
<dbReference type="InterPro" id="IPR000477">
    <property type="entry name" value="RT_dom"/>
</dbReference>
<dbReference type="InterPro" id="IPR043128">
    <property type="entry name" value="Rev_trsase/Diguanyl_cyclase"/>
</dbReference>
<comment type="similarity">
    <text evidence="1">Belongs to the beta type-B retroviral polymerase family. HERV class-II K(HML-2) pol subfamily.</text>
</comment>
<reference evidence="4 5" key="1">
    <citation type="submission" date="2022-01" db="EMBL/GenBank/DDBJ databases">
        <title>A high-quality chromosome-level genome assembly of rohu carp, Labeo rohita.</title>
        <authorList>
            <person name="Arick M.A. II"/>
            <person name="Hsu C.-Y."/>
            <person name="Magbanua Z."/>
            <person name="Pechanova O."/>
            <person name="Grover C."/>
            <person name="Miller E."/>
            <person name="Thrash A."/>
            <person name="Ezzel L."/>
            <person name="Alam S."/>
            <person name="Benzie J."/>
            <person name="Hamilton M."/>
            <person name="Karsi A."/>
            <person name="Lawrence M.L."/>
            <person name="Peterson D.G."/>
        </authorList>
    </citation>
    <scope>NUCLEOTIDE SEQUENCE [LARGE SCALE GENOMIC DNA]</scope>
    <source>
        <strain evidence="5">BAU-BD-2019</strain>
        <tissue evidence="4">Blood</tissue>
    </source>
</reference>
<name>A0ABQ8LAQ6_LABRO</name>
<comment type="caution">
    <text evidence="4">The sequence shown here is derived from an EMBL/GenBank/DDBJ whole genome shotgun (WGS) entry which is preliminary data.</text>
</comment>